<dbReference type="OMA" id="NCEPCEG"/>
<dbReference type="InterPro" id="IPR004158">
    <property type="entry name" value="DUF247_pln"/>
</dbReference>
<evidence type="ECO:0000313" key="3">
    <source>
        <dbReference type="Proteomes" id="UP000824469"/>
    </source>
</evidence>
<keyword evidence="1" id="KW-1133">Transmembrane helix</keyword>
<dbReference type="PANTHER" id="PTHR31170">
    <property type="entry name" value="BNAC04G53230D PROTEIN"/>
    <property type="match status" value="1"/>
</dbReference>
<evidence type="ECO:0000256" key="1">
    <source>
        <dbReference type="SAM" id="Phobius"/>
    </source>
</evidence>
<organism evidence="2 3">
    <name type="scientific">Taxus chinensis</name>
    <name type="common">Chinese yew</name>
    <name type="synonym">Taxus wallichiana var. chinensis</name>
    <dbReference type="NCBI Taxonomy" id="29808"/>
    <lineage>
        <taxon>Eukaryota</taxon>
        <taxon>Viridiplantae</taxon>
        <taxon>Streptophyta</taxon>
        <taxon>Embryophyta</taxon>
        <taxon>Tracheophyta</taxon>
        <taxon>Spermatophyta</taxon>
        <taxon>Pinopsida</taxon>
        <taxon>Pinidae</taxon>
        <taxon>Conifers II</taxon>
        <taxon>Cupressales</taxon>
        <taxon>Taxaceae</taxon>
        <taxon>Taxus</taxon>
    </lineage>
</organism>
<protein>
    <submittedName>
        <fullName evidence="2">Uncharacterized protein</fullName>
    </submittedName>
</protein>
<feature type="transmembrane region" description="Helical" evidence="1">
    <location>
        <begin position="469"/>
        <end position="493"/>
    </location>
</feature>
<keyword evidence="1" id="KW-0472">Membrane</keyword>
<keyword evidence="1" id="KW-0812">Transmembrane</keyword>
<dbReference type="Pfam" id="PF03140">
    <property type="entry name" value="DUF247"/>
    <property type="match status" value="1"/>
</dbReference>
<dbReference type="EMBL" id="JAHRHJ020000010">
    <property type="protein sequence ID" value="KAH9297322.1"/>
    <property type="molecule type" value="Genomic_DNA"/>
</dbReference>
<sequence length="499" mass="56690">MGEENSDLLEWVTGNREDSYVGEVAIDIKCASIFVVPKILKGNDAIYNPQVISMGPYHFLKPYTAQMESEKSKIIARVVKDKLPADFFAPLQKIRQDGRLSDLEEDSFFKRVLHQGCRDCYGEAEFVQKLSEETFALMMFRDASFLLVFLANFVIDGENKRGLQHHGSGGGGGGPFRGLKSGEGLYLEVIKDVVKLENQIPLSSLESIYGFICDPKRRFGDFVAQICSYYSPFWFQSHYNKLLKDLQLDFATKAHLLHCLYEMTVNCEPCEGIVRGSYNKGWSTLIRWLKKHSLNLGLKKGGKKLQDPIRLYGSSVLPSAVKLSKAGVKFKHYEGGIKHIWFDWKNSTLYLPVLRIGILTETVIRNLIAFELCSSDCEAKPVTSFARLLEELTQGEKDVELLRRSEILVNWVGSDDKAARILTNLSSSTWKPYFKPVNSARSSLKNYYKRRTWKILWTEFLDAYCSKPWILISAIAASALLVMTALQVFCLFYTCNKNA</sequence>
<evidence type="ECO:0000313" key="2">
    <source>
        <dbReference type="EMBL" id="KAH9297322.1"/>
    </source>
</evidence>
<dbReference type="PANTHER" id="PTHR31170:SF25">
    <property type="entry name" value="BNAA09G04570D PROTEIN"/>
    <property type="match status" value="1"/>
</dbReference>
<name>A0AA38CHJ7_TAXCH</name>
<gene>
    <name evidence="2" type="ORF">KI387_029004</name>
</gene>
<comment type="caution">
    <text evidence="2">The sequence shown here is derived from an EMBL/GenBank/DDBJ whole genome shotgun (WGS) entry which is preliminary data.</text>
</comment>
<dbReference type="AlphaFoldDB" id="A0AA38CHJ7"/>
<dbReference type="Proteomes" id="UP000824469">
    <property type="component" value="Unassembled WGS sequence"/>
</dbReference>
<accession>A0AA38CHJ7</accession>
<proteinExistence type="predicted"/>
<reference evidence="2 3" key="1">
    <citation type="journal article" date="2021" name="Nat. Plants">
        <title>The Taxus genome provides insights into paclitaxel biosynthesis.</title>
        <authorList>
            <person name="Xiong X."/>
            <person name="Gou J."/>
            <person name="Liao Q."/>
            <person name="Li Y."/>
            <person name="Zhou Q."/>
            <person name="Bi G."/>
            <person name="Li C."/>
            <person name="Du R."/>
            <person name="Wang X."/>
            <person name="Sun T."/>
            <person name="Guo L."/>
            <person name="Liang H."/>
            <person name="Lu P."/>
            <person name="Wu Y."/>
            <person name="Zhang Z."/>
            <person name="Ro D.K."/>
            <person name="Shang Y."/>
            <person name="Huang S."/>
            <person name="Yan J."/>
        </authorList>
    </citation>
    <scope>NUCLEOTIDE SEQUENCE [LARGE SCALE GENOMIC DNA]</scope>
    <source>
        <strain evidence="2">Ta-2019</strain>
    </source>
</reference>
<keyword evidence="3" id="KW-1185">Reference proteome</keyword>